<dbReference type="Pfam" id="PF00353">
    <property type="entry name" value="HemolysinCabind"/>
    <property type="match status" value="2"/>
</dbReference>
<dbReference type="InterPro" id="IPR050546">
    <property type="entry name" value="Glycosyl_Hydrlase_16"/>
</dbReference>
<evidence type="ECO:0000313" key="8">
    <source>
        <dbReference type="EMBL" id="XDO98081.1"/>
    </source>
</evidence>
<dbReference type="PRINTS" id="PR00313">
    <property type="entry name" value="CABNDNGRPT"/>
</dbReference>
<dbReference type="GO" id="GO:0004553">
    <property type="term" value="F:hydrolase activity, hydrolyzing O-glycosyl compounds"/>
    <property type="evidence" value="ECO:0007669"/>
    <property type="project" value="InterPro"/>
</dbReference>
<dbReference type="EMBL" id="CP158375">
    <property type="protein sequence ID" value="XDO98081.1"/>
    <property type="molecule type" value="Genomic_DNA"/>
</dbReference>
<evidence type="ECO:0000256" key="2">
    <source>
        <dbReference type="ARBA" id="ARBA00006865"/>
    </source>
</evidence>
<feature type="domain" description="GH16" evidence="7">
    <location>
        <begin position="205"/>
        <end position="466"/>
    </location>
</feature>
<dbReference type="InterPro" id="IPR003995">
    <property type="entry name" value="RTX_toxin_determinant-A"/>
</dbReference>
<dbReference type="CDD" id="cd08023">
    <property type="entry name" value="GH16_laminarinase_like"/>
    <property type="match status" value="1"/>
</dbReference>
<dbReference type="SUPFAM" id="SSF49899">
    <property type="entry name" value="Concanavalin A-like lectins/glucanases"/>
    <property type="match status" value="1"/>
</dbReference>
<dbReference type="PANTHER" id="PTHR10963:SF55">
    <property type="entry name" value="GLYCOSIDE HYDROLASE FAMILY 16 PROTEIN"/>
    <property type="match status" value="1"/>
</dbReference>
<comment type="similarity">
    <text evidence="2">Belongs to the glycosyl hydrolase 16 family.</text>
</comment>
<dbReference type="PANTHER" id="PTHR10963">
    <property type="entry name" value="GLYCOSYL HYDROLASE-RELATED"/>
    <property type="match status" value="1"/>
</dbReference>
<dbReference type="GO" id="GO:0090729">
    <property type="term" value="F:toxin activity"/>
    <property type="evidence" value="ECO:0007669"/>
    <property type="project" value="UniProtKB-KW"/>
</dbReference>
<gene>
    <name evidence="8" type="ORF">ABOZ73_06605</name>
</gene>
<dbReference type="InterPro" id="IPR000757">
    <property type="entry name" value="Beta-glucanase-like"/>
</dbReference>
<dbReference type="PROSITE" id="PS51762">
    <property type="entry name" value="GH16_2"/>
    <property type="match status" value="1"/>
</dbReference>
<name>A0AB39KXF0_9CAUL</name>
<reference evidence="8" key="1">
    <citation type="submission" date="2024-06" db="EMBL/GenBank/DDBJ databases">
        <title>Caulobacter inopinatus, sp. nov.</title>
        <authorList>
            <person name="Donachie S.P."/>
        </authorList>
    </citation>
    <scope>NUCLEOTIDE SEQUENCE</scope>
    <source>
        <strain evidence="8">73W</strain>
    </source>
</reference>
<dbReference type="Pfam" id="PF00722">
    <property type="entry name" value="Glyco_hydro_16"/>
    <property type="match status" value="1"/>
</dbReference>
<dbReference type="GO" id="GO:0016020">
    <property type="term" value="C:membrane"/>
    <property type="evidence" value="ECO:0007669"/>
    <property type="project" value="UniProtKB-SubCell"/>
</dbReference>
<dbReference type="InterPro" id="IPR018511">
    <property type="entry name" value="Hemolysin-typ_Ca-bd_CS"/>
</dbReference>
<dbReference type="SUPFAM" id="SSF51120">
    <property type="entry name" value="beta-Roll"/>
    <property type="match status" value="2"/>
</dbReference>
<organism evidence="8">
    <name type="scientific">Caulobacter sp. 73W</name>
    <dbReference type="NCBI Taxonomy" id="3161137"/>
    <lineage>
        <taxon>Bacteria</taxon>
        <taxon>Pseudomonadati</taxon>
        <taxon>Pseudomonadota</taxon>
        <taxon>Alphaproteobacteria</taxon>
        <taxon>Caulobacterales</taxon>
        <taxon>Caulobacteraceae</taxon>
        <taxon>Caulobacter</taxon>
    </lineage>
</organism>
<sequence>MAYAKFGGALAPISAPVQTNLYSTKAVETIRGTARAEALWGGEGDILIGGDGDDAYYLQGANIRVIELPSGGVDTLVAWKNASLADYSGVENIKVIGDKLFAAGDMFDNVVQGGDGGQQLYGGYGFDYLIGGAGKDTFIVQKGGGSDVVGDFNIAEDKVRLKAGLWDFTQVQARLSQQGADAWLDLGDGEALILRGVEAGRLTAANFQLELDPTHKSIQTFGDEFSGALSIHHKTLAPEGVWRTDYQKAVNDITSYTLTGNNEQQIYTSPYFRGHAGDFAETPFVSNPDGTLSIWARPSTNPEIFGYGYTSGVITTKGGFSQTYGYFEMRADLPKAAGAWPAFWMLPADGSWPPELDIMEVLGDDTRTYTTAHSSVGGHTQSGQSNYTAATSDGMHTYGALWTPFEIVWYVDNVEVFRSATPADMNKPMYLIANLALGGWAGAVDAGALPAEMRIDYIRAYALTDETLQTSLAARAEHAQATAIVGGPGDEVYTVQSSDQIILEAEGAGRDLVQAYVSYVLPDNVEDMNLRSGADLSGTGNALNNVLIGNSGANALTGMDGGDVLEGRGGNDRLDGGAGDDILIGGAGKDTFVFKAGYGVDTIVDLEPGERIEIHDYTGYEAIQVLNSDVYVGFAPGDMIKVVGLPVAQVLAAISFV</sequence>
<keyword evidence="4" id="KW-0677">Repeat</keyword>
<accession>A0AB39KXF0</accession>
<protein>
    <submittedName>
        <fullName evidence="8">Family 16 glycosylhydrolase</fullName>
    </submittedName>
</protein>
<dbReference type="GO" id="GO:0005509">
    <property type="term" value="F:calcium ion binding"/>
    <property type="evidence" value="ECO:0007669"/>
    <property type="project" value="InterPro"/>
</dbReference>
<evidence type="ECO:0000256" key="1">
    <source>
        <dbReference type="ARBA" id="ARBA00004370"/>
    </source>
</evidence>
<dbReference type="GO" id="GO:0005576">
    <property type="term" value="C:extracellular region"/>
    <property type="evidence" value="ECO:0007669"/>
    <property type="project" value="InterPro"/>
</dbReference>
<dbReference type="AlphaFoldDB" id="A0AB39KXF0"/>
<proteinExistence type="inferred from homology"/>
<comment type="subcellular location">
    <subcellularLocation>
        <location evidence="1">Membrane</location>
    </subcellularLocation>
</comment>
<keyword evidence="3" id="KW-0800">Toxin</keyword>
<keyword evidence="5" id="KW-0843">Virulence</keyword>
<dbReference type="Gene3D" id="2.150.10.10">
    <property type="entry name" value="Serralysin-like metalloprotease, C-terminal"/>
    <property type="match status" value="2"/>
</dbReference>
<keyword evidence="6" id="KW-0472">Membrane</keyword>
<dbReference type="PROSITE" id="PS00330">
    <property type="entry name" value="HEMOLYSIN_CALCIUM"/>
    <property type="match status" value="2"/>
</dbReference>
<dbReference type="Gene3D" id="2.60.120.200">
    <property type="match status" value="1"/>
</dbReference>
<evidence type="ECO:0000256" key="5">
    <source>
        <dbReference type="ARBA" id="ARBA00023026"/>
    </source>
</evidence>
<dbReference type="RefSeq" id="WP_369061719.1">
    <property type="nucleotide sequence ID" value="NZ_CP158375.1"/>
</dbReference>
<dbReference type="InterPro" id="IPR001343">
    <property type="entry name" value="Hemolysn_Ca-bd"/>
</dbReference>
<evidence type="ECO:0000256" key="3">
    <source>
        <dbReference type="ARBA" id="ARBA00022656"/>
    </source>
</evidence>
<evidence type="ECO:0000256" key="4">
    <source>
        <dbReference type="ARBA" id="ARBA00022737"/>
    </source>
</evidence>
<dbReference type="PRINTS" id="PR01488">
    <property type="entry name" value="RTXTOXINA"/>
</dbReference>
<dbReference type="GO" id="GO:0005975">
    <property type="term" value="P:carbohydrate metabolic process"/>
    <property type="evidence" value="ECO:0007669"/>
    <property type="project" value="InterPro"/>
</dbReference>
<evidence type="ECO:0000256" key="6">
    <source>
        <dbReference type="ARBA" id="ARBA00023136"/>
    </source>
</evidence>
<dbReference type="InterPro" id="IPR011049">
    <property type="entry name" value="Serralysin-like_metalloprot_C"/>
</dbReference>
<dbReference type="InterPro" id="IPR013320">
    <property type="entry name" value="ConA-like_dom_sf"/>
</dbReference>
<evidence type="ECO:0000259" key="7">
    <source>
        <dbReference type="PROSITE" id="PS51762"/>
    </source>
</evidence>